<evidence type="ECO:0000256" key="1">
    <source>
        <dbReference type="SAM" id="MobiDB-lite"/>
    </source>
</evidence>
<evidence type="ECO:0000313" key="3">
    <source>
        <dbReference type="Proteomes" id="UP001174909"/>
    </source>
</evidence>
<name>A0AA35W2F7_GEOBA</name>
<accession>A0AA35W2F7</accession>
<feature type="region of interest" description="Disordered" evidence="1">
    <location>
        <begin position="281"/>
        <end position="302"/>
    </location>
</feature>
<keyword evidence="3" id="KW-1185">Reference proteome</keyword>
<sequence length="651" mass="73228">VVNFRDPAYRARLEISDITIQSTNPEWNPATLAHTRYKTTDEESVIIYKMCNIGNVKLEGWVVDDEEGKEGGEGAGGGGGGEEKVMEEGSEGGSGGKSKTEDAKVKLRLIAGETNIRFTLKRRIEDCSVLHSRVVVRLGDVMWVLSRSQLQAVSRLVQTLMTAAVLTAQRQREEREALLGDDSGSISGESLASEEGWSSVAGDDRQRRKKSSSPKNSRKKSEAKLEKRRGKSKGLSQKEREAKQKMYEYRSGLANMPAYDVIQNSVHVQTGNIDLQFCDDSREEEDERENDGRPQSQRSTVESSLLVRLKEVQVDVYLDQPAGSGKHHWNRANDLILRNVRWSEALIKKASRTQHMDLPSVSLQYLHERGVVVRCADFTVDSLCNSSSVATETQLPLITSDKKTFNIPDDVHNPAFQMGLTLYFYPEEYGTKFLIPRPNLYVHLTPVHATLHQTSLVWIMDFLHGVLATVNLDLALSVHSESKAFMEDLKSRSVPTHRLPGIDLDFKILFSKVTIPLPHPYTDGRPRALQLETASINIQNHSLDTLLQDRDFKEALEGVDNGWVFATHGTGEFPHFQGDFPCVPPWLREMLNYKLRDSRLGVVAEVPTSPHRRPVSPIVVQNSELMYTESWHIHTACVHLSFTKTTDMRTL</sequence>
<feature type="region of interest" description="Disordered" evidence="1">
    <location>
        <begin position="176"/>
        <end position="241"/>
    </location>
</feature>
<gene>
    <name evidence="2" type="ORF">GBAR_LOCUS4326</name>
</gene>
<dbReference type="AlphaFoldDB" id="A0AA35W2F7"/>
<dbReference type="EMBL" id="CASHTH010000623">
    <property type="protein sequence ID" value="CAI8005633.1"/>
    <property type="molecule type" value="Genomic_DNA"/>
</dbReference>
<reference evidence="2" key="1">
    <citation type="submission" date="2023-03" db="EMBL/GenBank/DDBJ databases">
        <authorList>
            <person name="Steffen K."/>
            <person name="Cardenas P."/>
        </authorList>
    </citation>
    <scope>NUCLEOTIDE SEQUENCE</scope>
</reference>
<organism evidence="2 3">
    <name type="scientific">Geodia barretti</name>
    <name type="common">Barrett's horny sponge</name>
    <dbReference type="NCBI Taxonomy" id="519541"/>
    <lineage>
        <taxon>Eukaryota</taxon>
        <taxon>Metazoa</taxon>
        <taxon>Porifera</taxon>
        <taxon>Demospongiae</taxon>
        <taxon>Heteroscleromorpha</taxon>
        <taxon>Tetractinellida</taxon>
        <taxon>Astrophorina</taxon>
        <taxon>Geodiidae</taxon>
        <taxon>Geodia</taxon>
    </lineage>
</organism>
<proteinExistence type="predicted"/>
<feature type="non-terminal residue" evidence="2">
    <location>
        <position position="1"/>
    </location>
</feature>
<dbReference type="InterPro" id="IPR026728">
    <property type="entry name" value="BLTP3A/B"/>
</dbReference>
<feature type="region of interest" description="Disordered" evidence="1">
    <location>
        <begin position="64"/>
        <end position="100"/>
    </location>
</feature>
<evidence type="ECO:0000313" key="2">
    <source>
        <dbReference type="EMBL" id="CAI8005633.1"/>
    </source>
</evidence>
<feature type="compositionally biased region" description="Basic residues" evidence="1">
    <location>
        <begin position="207"/>
        <end position="218"/>
    </location>
</feature>
<comment type="caution">
    <text evidence="2">The sequence shown here is derived from an EMBL/GenBank/DDBJ whole genome shotgun (WGS) entry which is preliminary data.</text>
</comment>
<dbReference type="Pfam" id="PF24917">
    <property type="entry name" value="BLTP3A_B"/>
    <property type="match status" value="2"/>
</dbReference>
<protein>
    <submittedName>
        <fullName evidence="2">UHRF1-binding protein 1-like</fullName>
    </submittedName>
</protein>
<dbReference type="Proteomes" id="UP001174909">
    <property type="component" value="Unassembled WGS sequence"/>
</dbReference>
<dbReference type="PANTHER" id="PTHR22774:SF11">
    <property type="entry name" value="CHOREIN N-TERMINAL DOMAIN-CONTAINING PROTEIN"/>
    <property type="match status" value="1"/>
</dbReference>
<dbReference type="PANTHER" id="PTHR22774">
    <property type="entry name" value="CHOREIN N-TERMINAL DOMAIN-CONTAINING PROTEIN"/>
    <property type="match status" value="1"/>
</dbReference>